<organism evidence="1">
    <name type="scientific">Pararge aegeria</name>
    <name type="common">speckled wood butterfly</name>
    <dbReference type="NCBI Taxonomy" id="116150"/>
    <lineage>
        <taxon>Eukaryota</taxon>
        <taxon>Metazoa</taxon>
        <taxon>Ecdysozoa</taxon>
        <taxon>Arthropoda</taxon>
        <taxon>Hexapoda</taxon>
        <taxon>Insecta</taxon>
        <taxon>Pterygota</taxon>
        <taxon>Neoptera</taxon>
        <taxon>Endopterygota</taxon>
        <taxon>Lepidoptera</taxon>
        <taxon>Glossata</taxon>
        <taxon>Ditrysia</taxon>
        <taxon>Papilionoidea</taxon>
        <taxon>Nymphalidae</taxon>
        <taxon>Satyrinae</taxon>
        <taxon>Satyrini</taxon>
        <taxon>Parargina</taxon>
        <taxon>Pararge</taxon>
    </lineage>
</organism>
<dbReference type="EMBL" id="GAIX01009936">
    <property type="protein sequence ID" value="JAA82624.1"/>
    <property type="molecule type" value="Transcribed_RNA"/>
</dbReference>
<evidence type="ECO:0000313" key="1">
    <source>
        <dbReference type="EMBL" id="JAA82624.1"/>
    </source>
</evidence>
<reference evidence="1" key="1">
    <citation type="journal article" date="2013" name="BMC Genomics">
        <title>Unscrambling butterfly oogenesis.</title>
        <authorList>
            <person name="Carter J.M."/>
            <person name="Baker S.C."/>
            <person name="Pink R."/>
            <person name="Carter D.R."/>
            <person name="Collins A."/>
            <person name="Tomlin J."/>
            <person name="Gibbs M."/>
            <person name="Breuker C.J."/>
        </authorList>
    </citation>
    <scope>NUCLEOTIDE SEQUENCE</scope>
    <source>
        <tissue evidence="1">Ovary</tissue>
    </source>
</reference>
<protein>
    <submittedName>
        <fullName evidence="1">Uncharacterized protein</fullName>
    </submittedName>
</protein>
<sequence>MAKGKTFKSKHRSCAKLREHFWSTFRTIIIKYYPRLTQIVVNSTENRNTRKIKTNTILFFFTILFESDDS</sequence>
<reference evidence="1" key="2">
    <citation type="submission" date="2013-05" db="EMBL/GenBank/DDBJ databases">
        <authorList>
            <person name="Carter J.-M."/>
            <person name="Baker S.C."/>
            <person name="Pink R."/>
            <person name="Carter D.R.F."/>
            <person name="Collins A."/>
            <person name="Tomlin J."/>
            <person name="Gibbs M."/>
            <person name="Breuker C.J."/>
        </authorList>
    </citation>
    <scope>NUCLEOTIDE SEQUENCE</scope>
    <source>
        <tissue evidence="1">Ovary</tissue>
    </source>
</reference>
<feature type="non-terminal residue" evidence="1">
    <location>
        <position position="70"/>
    </location>
</feature>
<name>S4NZ59_9NEOP</name>
<proteinExistence type="predicted"/>
<dbReference type="AlphaFoldDB" id="S4NZ59"/>
<accession>S4NZ59</accession>